<dbReference type="Gene3D" id="3.40.50.620">
    <property type="entry name" value="HUPs"/>
    <property type="match status" value="1"/>
</dbReference>
<dbReference type="PROSITE" id="PS51165">
    <property type="entry name" value="THUMP"/>
    <property type="match status" value="1"/>
</dbReference>
<organism evidence="21 22">
    <name type="scientific">Alkalibaculum bacchi</name>
    <dbReference type="NCBI Taxonomy" id="645887"/>
    <lineage>
        <taxon>Bacteria</taxon>
        <taxon>Bacillati</taxon>
        <taxon>Bacillota</taxon>
        <taxon>Clostridia</taxon>
        <taxon>Eubacteriales</taxon>
        <taxon>Eubacteriaceae</taxon>
        <taxon>Alkalibaculum</taxon>
    </lineage>
</organism>
<dbReference type="Pfam" id="PF02568">
    <property type="entry name" value="ThiI"/>
    <property type="match status" value="1"/>
</dbReference>
<dbReference type="InterPro" id="IPR020536">
    <property type="entry name" value="ThiI_AANH"/>
</dbReference>
<evidence type="ECO:0000256" key="18">
    <source>
        <dbReference type="ARBA" id="ARBA00080570"/>
    </source>
</evidence>
<dbReference type="InterPro" id="IPR014729">
    <property type="entry name" value="Rossmann-like_a/b/a_fold"/>
</dbReference>
<dbReference type="UniPathway" id="UPA00060"/>
<keyword evidence="22" id="KW-1185">Reference proteome</keyword>
<evidence type="ECO:0000256" key="11">
    <source>
        <dbReference type="ARBA" id="ARBA00052330"/>
    </source>
</evidence>
<evidence type="ECO:0000256" key="15">
    <source>
        <dbReference type="ARBA" id="ARBA00071867"/>
    </source>
</evidence>
<dbReference type="CDD" id="cd01712">
    <property type="entry name" value="PPase_ThiI"/>
    <property type="match status" value="1"/>
</dbReference>
<name>A0A366IEM7_9FIRM</name>
<dbReference type="Pfam" id="PF22025">
    <property type="entry name" value="ThiI_fer"/>
    <property type="match status" value="1"/>
</dbReference>
<comment type="catalytic activity">
    <reaction evidence="10 19">
        <text>[ThiI sulfur-carrier protein]-S-sulfanyl-L-cysteine + a uridine in tRNA + 2 reduced [2Fe-2S]-[ferredoxin] + ATP + H(+) = [ThiI sulfur-carrier protein]-L-cysteine + a 4-thiouridine in tRNA + 2 oxidized [2Fe-2S]-[ferredoxin] + AMP + diphosphate</text>
        <dbReference type="Rhea" id="RHEA:24176"/>
        <dbReference type="Rhea" id="RHEA-COMP:10000"/>
        <dbReference type="Rhea" id="RHEA-COMP:10001"/>
        <dbReference type="Rhea" id="RHEA-COMP:13337"/>
        <dbReference type="Rhea" id="RHEA-COMP:13338"/>
        <dbReference type="Rhea" id="RHEA-COMP:13339"/>
        <dbReference type="Rhea" id="RHEA-COMP:13340"/>
        <dbReference type="ChEBI" id="CHEBI:15378"/>
        <dbReference type="ChEBI" id="CHEBI:29950"/>
        <dbReference type="ChEBI" id="CHEBI:30616"/>
        <dbReference type="ChEBI" id="CHEBI:33019"/>
        <dbReference type="ChEBI" id="CHEBI:33737"/>
        <dbReference type="ChEBI" id="CHEBI:33738"/>
        <dbReference type="ChEBI" id="CHEBI:61963"/>
        <dbReference type="ChEBI" id="CHEBI:65315"/>
        <dbReference type="ChEBI" id="CHEBI:136798"/>
        <dbReference type="ChEBI" id="CHEBI:456215"/>
        <dbReference type="EC" id="2.8.1.4"/>
    </reaction>
</comment>
<feature type="binding site" evidence="19">
    <location>
        <begin position="207"/>
        <end position="208"/>
    </location>
    <ligand>
        <name>ATP</name>
        <dbReference type="ChEBI" id="CHEBI:30616"/>
    </ligand>
</feature>
<evidence type="ECO:0000259" key="20">
    <source>
        <dbReference type="PROSITE" id="PS51165"/>
    </source>
</evidence>
<reference evidence="21 22" key="1">
    <citation type="submission" date="2018-06" db="EMBL/GenBank/DDBJ databases">
        <title>Genomic Encyclopedia of Type Strains, Phase IV (KMG-IV): sequencing the most valuable type-strain genomes for metagenomic binning, comparative biology and taxonomic classification.</title>
        <authorList>
            <person name="Goeker M."/>
        </authorList>
    </citation>
    <scope>NUCLEOTIDE SEQUENCE [LARGE SCALE GENOMIC DNA]</scope>
    <source>
        <strain evidence="21 22">DSM 22112</strain>
    </source>
</reference>
<keyword evidence="6 19" id="KW-0547">Nucleotide-binding</keyword>
<keyword evidence="3 19" id="KW-0963">Cytoplasm</keyword>
<evidence type="ECO:0000256" key="6">
    <source>
        <dbReference type="ARBA" id="ARBA00022741"/>
    </source>
</evidence>
<evidence type="ECO:0000256" key="12">
    <source>
        <dbReference type="ARBA" id="ARBA00058382"/>
    </source>
</evidence>
<feature type="binding site" evidence="19">
    <location>
        <position position="295"/>
    </location>
    <ligand>
        <name>ATP</name>
        <dbReference type="ChEBI" id="CHEBI:30616"/>
    </ligand>
</feature>
<accession>A0A366IEM7</accession>
<dbReference type="Pfam" id="PF02926">
    <property type="entry name" value="THUMP"/>
    <property type="match status" value="1"/>
</dbReference>
<dbReference type="SUPFAM" id="SSF52402">
    <property type="entry name" value="Adenine nucleotide alpha hydrolases-like"/>
    <property type="match status" value="1"/>
</dbReference>
<feature type="binding site" evidence="19">
    <location>
        <begin position="182"/>
        <end position="183"/>
    </location>
    <ligand>
        <name>ATP</name>
        <dbReference type="ChEBI" id="CHEBI:30616"/>
    </ligand>
</feature>
<evidence type="ECO:0000256" key="16">
    <source>
        <dbReference type="ARBA" id="ARBA00075337"/>
    </source>
</evidence>
<dbReference type="InterPro" id="IPR004114">
    <property type="entry name" value="THUMP_dom"/>
</dbReference>
<dbReference type="GO" id="GO:0009229">
    <property type="term" value="P:thiamine diphosphate biosynthetic process"/>
    <property type="evidence" value="ECO:0007669"/>
    <property type="project" value="UniProtKB-UniRule"/>
</dbReference>
<dbReference type="GO" id="GO:0000049">
    <property type="term" value="F:tRNA binding"/>
    <property type="evidence" value="ECO:0007669"/>
    <property type="project" value="UniProtKB-UniRule"/>
</dbReference>
<evidence type="ECO:0000313" key="21">
    <source>
        <dbReference type="EMBL" id="RBP68368.1"/>
    </source>
</evidence>
<dbReference type="GO" id="GO:0052837">
    <property type="term" value="P:thiazole biosynthetic process"/>
    <property type="evidence" value="ECO:0007669"/>
    <property type="project" value="TreeGrafter"/>
</dbReference>
<keyword evidence="8 19" id="KW-0694">RNA-binding</keyword>
<evidence type="ECO:0000256" key="13">
    <source>
        <dbReference type="ARBA" id="ARBA00061472"/>
    </source>
</evidence>
<dbReference type="GO" id="GO:0005829">
    <property type="term" value="C:cytosol"/>
    <property type="evidence" value="ECO:0007669"/>
    <property type="project" value="TreeGrafter"/>
</dbReference>
<dbReference type="AlphaFoldDB" id="A0A366IEM7"/>
<evidence type="ECO:0000256" key="5">
    <source>
        <dbReference type="ARBA" id="ARBA00022679"/>
    </source>
</evidence>
<dbReference type="InterPro" id="IPR003720">
    <property type="entry name" value="tRNA_STrfase"/>
</dbReference>
<dbReference type="PANTHER" id="PTHR43209">
    <property type="entry name" value="TRNA SULFURTRANSFERASE"/>
    <property type="match status" value="1"/>
</dbReference>
<dbReference type="CDD" id="cd11716">
    <property type="entry name" value="THUMP_ThiI"/>
    <property type="match status" value="1"/>
</dbReference>
<comment type="catalytic activity">
    <reaction evidence="11 19">
        <text>[ThiS sulfur-carrier protein]-C-terminal Gly-Gly-AMP + S-sulfanyl-L-cysteinyl-[cysteine desulfurase] + AH2 = [ThiS sulfur-carrier protein]-C-terminal-Gly-aminoethanethioate + L-cysteinyl-[cysteine desulfurase] + A + AMP + 2 H(+)</text>
        <dbReference type="Rhea" id="RHEA:43340"/>
        <dbReference type="Rhea" id="RHEA-COMP:12157"/>
        <dbReference type="Rhea" id="RHEA-COMP:12158"/>
        <dbReference type="Rhea" id="RHEA-COMP:12910"/>
        <dbReference type="Rhea" id="RHEA-COMP:19908"/>
        <dbReference type="ChEBI" id="CHEBI:13193"/>
        <dbReference type="ChEBI" id="CHEBI:15378"/>
        <dbReference type="ChEBI" id="CHEBI:17499"/>
        <dbReference type="ChEBI" id="CHEBI:29950"/>
        <dbReference type="ChEBI" id="CHEBI:61963"/>
        <dbReference type="ChEBI" id="CHEBI:90618"/>
        <dbReference type="ChEBI" id="CHEBI:232372"/>
        <dbReference type="ChEBI" id="CHEBI:456215"/>
    </reaction>
</comment>
<evidence type="ECO:0000256" key="10">
    <source>
        <dbReference type="ARBA" id="ARBA00050570"/>
    </source>
</evidence>
<dbReference type="GO" id="GO:0140741">
    <property type="term" value="F:tRNA-uracil-4 sulfurtransferase activity"/>
    <property type="evidence" value="ECO:0007669"/>
    <property type="project" value="UniProtKB-EC"/>
</dbReference>
<evidence type="ECO:0000313" key="22">
    <source>
        <dbReference type="Proteomes" id="UP000253490"/>
    </source>
</evidence>
<dbReference type="GO" id="GO:0009228">
    <property type="term" value="P:thiamine biosynthetic process"/>
    <property type="evidence" value="ECO:0007669"/>
    <property type="project" value="UniProtKB-KW"/>
</dbReference>
<evidence type="ECO:0000256" key="3">
    <source>
        <dbReference type="ARBA" id="ARBA00022490"/>
    </source>
</evidence>
<comment type="function">
    <text evidence="12 19">Catalyzes the ATP-dependent transfer of a sulfur to tRNA to produce 4-thiouridine in position 8 of tRNAs, which functions as a near-UV photosensor. Also catalyzes the transfer of sulfur to the sulfur carrier protein ThiS, forming ThiS-thiocarboxylate. This is a step in the synthesis of thiazole, in the thiamine biosynthesis pathway. The sulfur is donated as persulfide by IscS.</text>
</comment>
<evidence type="ECO:0000256" key="1">
    <source>
        <dbReference type="ARBA" id="ARBA00004496"/>
    </source>
</evidence>
<dbReference type="Gene3D" id="3.30.2130.30">
    <property type="match status" value="1"/>
</dbReference>
<comment type="pathway">
    <text evidence="2 19">Cofactor biosynthesis; thiamine diphosphate biosynthesis.</text>
</comment>
<dbReference type="RefSeq" id="WP_113919797.1">
    <property type="nucleotide sequence ID" value="NZ_QNRX01000003.1"/>
</dbReference>
<dbReference type="PANTHER" id="PTHR43209:SF1">
    <property type="entry name" value="TRNA SULFURTRANSFERASE"/>
    <property type="match status" value="1"/>
</dbReference>
<dbReference type="GO" id="GO:0005524">
    <property type="term" value="F:ATP binding"/>
    <property type="evidence" value="ECO:0007669"/>
    <property type="project" value="UniProtKB-UniRule"/>
</dbReference>
<keyword evidence="4 19" id="KW-0820">tRNA-binding</keyword>
<dbReference type="SUPFAM" id="SSF143437">
    <property type="entry name" value="THUMP domain-like"/>
    <property type="match status" value="1"/>
</dbReference>
<dbReference type="InterPro" id="IPR054173">
    <property type="entry name" value="ThiI_fer"/>
</dbReference>
<dbReference type="OrthoDB" id="9773948at2"/>
<evidence type="ECO:0000256" key="4">
    <source>
        <dbReference type="ARBA" id="ARBA00022555"/>
    </source>
</evidence>
<feature type="domain" description="THUMP" evidence="20">
    <location>
        <begin position="59"/>
        <end position="165"/>
    </location>
</feature>
<evidence type="ECO:0000256" key="7">
    <source>
        <dbReference type="ARBA" id="ARBA00022840"/>
    </source>
</evidence>
<comment type="subcellular location">
    <subcellularLocation>
        <location evidence="1 19">Cytoplasm</location>
    </subcellularLocation>
</comment>
<dbReference type="GO" id="GO:0002937">
    <property type="term" value="P:tRNA 4-thiouridine biosynthesis"/>
    <property type="evidence" value="ECO:0007669"/>
    <property type="project" value="TreeGrafter"/>
</dbReference>
<dbReference type="InterPro" id="IPR050102">
    <property type="entry name" value="tRNA_sulfurtransferase_ThiI"/>
</dbReference>
<keyword evidence="9 19" id="KW-0784">Thiamine biosynthesis</keyword>
<dbReference type="InterPro" id="IPR049962">
    <property type="entry name" value="THUMP_ThiI"/>
</dbReference>
<evidence type="ECO:0000256" key="19">
    <source>
        <dbReference type="HAMAP-Rule" id="MF_00021"/>
    </source>
</evidence>
<dbReference type="Proteomes" id="UP000253490">
    <property type="component" value="Unassembled WGS sequence"/>
</dbReference>
<evidence type="ECO:0000256" key="2">
    <source>
        <dbReference type="ARBA" id="ARBA00004948"/>
    </source>
</evidence>
<evidence type="ECO:0000256" key="9">
    <source>
        <dbReference type="ARBA" id="ARBA00022977"/>
    </source>
</evidence>
<comment type="similarity">
    <text evidence="13 19">Belongs to the ThiI family.</text>
</comment>
<feature type="binding site" evidence="19">
    <location>
        <position position="286"/>
    </location>
    <ligand>
        <name>ATP</name>
        <dbReference type="ChEBI" id="CHEBI:30616"/>
    </ligand>
</feature>
<evidence type="ECO:0000256" key="17">
    <source>
        <dbReference type="ARBA" id="ARBA00077849"/>
    </source>
</evidence>
<dbReference type="EC" id="2.8.1.4" evidence="14 19"/>
<keyword evidence="5 19" id="KW-0808">Transferase</keyword>
<proteinExistence type="inferred from homology"/>
<dbReference type="InterPro" id="IPR049961">
    <property type="entry name" value="ThiI_N"/>
</dbReference>
<evidence type="ECO:0000256" key="14">
    <source>
        <dbReference type="ARBA" id="ARBA00066827"/>
    </source>
</evidence>
<keyword evidence="7 19" id="KW-0067">ATP-binding</keyword>
<dbReference type="FunFam" id="3.40.50.620:FF:000053">
    <property type="entry name" value="Probable tRNA sulfurtransferase"/>
    <property type="match status" value="1"/>
</dbReference>
<comment type="caution">
    <text evidence="21">The sequence shown here is derived from an EMBL/GenBank/DDBJ whole genome shotgun (WGS) entry which is preliminary data.</text>
</comment>
<sequence length="386" mass="43379">MEKVILVRYGEIALKGLNKSYFVDLLLRNIKAALKNLSGLKLEKIQGRFIVRLAPEEYDKAVAALQKVFGIVSISKAYVIENDFEEMKKLSLELMGDQVITEKTTFKVRSKRANKAFPIKSMDLNNKMGGYLLENNTNLSVDVKKPQIMFHIEVREKTYIYTDIISCLGGLPVGCSGKGVLMLSGGIDSPVAGYMMAKRGVEIVGVHFHSYPYTSDRAREKVIELARIMSSYTGPMKLYVVSFTDIQQEQLLKCNEKYTTLLMRRGMMKIAERIAYMEGAMSLVSGESLGQVASQTMESINATNNAVELPVFRPLIGMDKNEIIDIAQKIETFETSILPFEDCCTVFVPKHPETRPKLEKVLEEEAKADVGELIEEAIKNAEILRF</sequence>
<protein>
    <recommendedName>
        <fullName evidence="15 19">Probable tRNA sulfurtransferase</fullName>
        <ecNumber evidence="14 19">2.8.1.4</ecNumber>
    </recommendedName>
    <alternativeName>
        <fullName evidence="16 19">Sulfur carrier protein ThiS sulfurtransferase</fullName>
    </alternativeName>
    <alternativeName>
        <fullName evidence="17 19">Thiamine biosynthesis protein ThiI</fullName>
    </alternativeName>
    <alternativeName>
        <fullName evidence="18 19">tRNA 4-thiouridine synthase</fullName>
    </alternativeName>
</protein>
<dbReference type="GO" id="GO:0004810">
    <property type="term" value="F:CCA tRNA nucleotidyltransferase activity"/>
    <property type="evidence" value="ECO:0007669"/>
    <property type="project" value="InterPro"/>
</dbReference>
<dbReference type="HAMAP" id="MF_00021">
    <property type="entry name" value="ThiI"/>
    <property type="match status" value="1"/>
</dbReference>
<dbReference type="EMBL" id="QNRX01000003">
    <property type="protein sequence ID" value="RBP68368.1"/>
    <property type="molecule type" value="Genomic_DNA"/>
</dbReference>
<evidence type="ECO:0000256" key="8">
    <source>
        <dbReference type="ARBA" id="ARBA00022884"/>
    </source>
</evidence>
<gene>
    <name evidence="19" type="primary">thiI</name>
    <name evidence="21" type="ORF">DES36_103130</name>
</gene>
<dbReference type="NCBIfam" id="TIGR00342">
    <property type="entry name" value="tRNA uracil 4-sulfurtransferase ThiI"/>
    <property type="match status" value="1"/>
</dbReference>
<feature type="binding site" evidence="19">
    <location>
        <position position="264"/>
    </location>
    <ligand>
        <name>ATP</name>
        <dbReference type="ChEBI" id="CHEBI:30616"/>
    </ligand>
</feature>
<dbReference type="SMART" id="SM00981">
    <property type="entry name" value="THUMP"/>
    <property type="match status" value="1"/>
</dbReference>